<dbReference type="SUPFAM" id="SSF55797">
    <property type="entry name" value="PR-1-like"/>
    <property type="match status" value="1"/>
</dbReference>
<dbReference type="InterPro" id="IPR035940">
    <property type="entry name" value="CAP_sf"/>
</dbReference>
<feature type="chain" id="PRO_5002306922" evidence="1">
    <location>
        <begin position="20"/>
        <end position="226"/>
    </location>
</feature>
<dbReference type="Gene3D" id="3.40.33.10">
    <property type="entry name" value="CAP"/>
    <property type="match status" value="1"/>
</dbReference>
<dbReference type="InterPro" id="IPR014044">
    <property type="entry name" value="CAP_dom"/>
</dbReference>
<dbReference type="Pfam" id="PF00188">
    <property type="entry name" value="CAP"/>
    <property type="match status" value="1"/>
</dbReference>
<dbReference type="PANTHER" id="PTHR10334">
    <property type="entry name" value="CYSTEINE-RICH SECRETORY PROTEIN-RELATED"/>
    <property type="match status" value="1"/>
</dbReference>
<evidence type="ECO:0000256" key="1">
    <source>
        <dbReference type="SAM" id="SignalP"/>
    </source>
</evidence>
<accession>A0A0D6LAU8</accession>
<reference evidence="3 4" key="1">
    <citation type="submission" date="2013-05" db="EMBL/GenBank/DDBJ databases">
        <title>Draft genome of the parasitic nematode Anyclostoma ceylanicum.</title>
        <authorList>
            <person name="Mitreva M."/>
        </authorList>
    </citation>
    <scope>NUCLEOTIDE SEQUENCE [LARGE SCALE GENOMIC DNA]</scope>
</reference>
<evidence type="ECO:0000313" key="3">
    <source>
        <dbReference type="EMBL" id="EPB68333.1"/>
    </source>
</evidence>
<organism evidence="3 4">
    <name type="scientific">Ancylostoma ceylanicum</name>
    <dbReference type="NCBI Taxonomy" id="53326"/>
    <lineage>
        <taxon>Eukaryota</taxon>
        <taxon>Metazoa</taxon>
        <taxon>Ecdysozoa</taxon>
        <taxon>Nematoda</taxon>
        <taxon>Chromadorea</taxon>
        <taxon>Rhabditida</taxon>
        <taxon>Rhabditina</taxon>
        <taxon>Rhabditomorpha</taxon>
        <taxon>Strongyloidea</taxon>
        <taxon>Ancylostomatidae</taxon>
        <taxon>Ancylostomatinae</taxon>
        <taxon>Ancylostoma</taxon>
    </lineage>
</organism>
<dbReference type="CDD" id="cd05380">
    <property type="entry name" value="CAP_euk"/>
    <property type="match status" value="1"/>
</dbReference>
<name>A0A0D6LAU8_9BILA</name>
<evidence type="ECO:0000259" key="2">
    <source>
        <dbReference type="SMART" id="SM00198"/>
    </source>
</evidence>
<dbReference type="AlphaFoldDB" id="A0A0D6LAU8"/>
<protein>
    <submittedName>
        <fullName evidence="3">SCP-like protein</fullName>
    </submittedName>
</protein>
<evidence type="ECO:0000313" key="4">
    <source>
        <dbReference type="Proteomes" id="UP000054495"/>
    </source>
</evidence>
<dbReference type="InterPro" id="IPR001283">
    <property type="entry name" value="CRISP-related"/>
</dbReference>
<dbReference type="Proteomes" id="UP000054495">
    <property type="component" value="Unassembled WGS sequence"/>
</dbReference>
<keyword evidence="4" id="KW-1185">Reference proteome</keyword>
<feature type="signal peptide" evidence="1">
    <location>
        <begin position="1"/>
        <end position="19"/>
    </location>
</feature>
<dbReference type="SMART" id="SM00198">
    <property type="entry name" value="SCP"/>
    <property type="match status" value="1"/>
</dbReference>
<keyword evidence="1" id="KW-0732">Signal</keyword>
<sequence>MANVMSLTLSILLPPLIAASTICPNNTGMQDHQINKFLNAHNLRRQHLALGQLVKRNGNRLPTAANMLKMKYNCSLEAAALTHARLCTNTGSSGRANIGENIARISKSVAHNKLQAIEKSFFSCSSPASQAVSSWWKQSRGSVNIGQKAYYRARHTPVAQFVQMAWSSTYMLGCGIAGCTGFYSIVCQYYPAMSDVFDVTIYQPGTPCSACPAGSTCTDAALCNMN</sequence>
<dbReference type="EMBL" id="KE125454">
    <property type="protein sequence ID" value="EPB68333.1"/>
    <property type="molecule type" value="Genomic_DNA"/>
</dbReference>
<gene>
    <name evidence="3" type="ORF">ANCCEY_12580</name>
</gene>
<proteinExistence type="predicted"/>
<feature type="domain" description="SCP" evidence="2">
    <location>
        <begin position="32"/>
        <end position="197"/>
    </location>
</feature>